<evidence type="ECO:0000313" key="8">
    <source>
        <dbReference type="Proteomes" id="UP000694727"/>
    </source>
</evidence>
<dbReference type="Gene3D" id="3.30.200.20">
    <property type="entry name" value="Phosphorylase Kinase, domain 1"/>
    <property type="match status" value="1"/>
</dbReference>
<evidence type="ECO:0000259" key="6">
    <source>
        <dbReference type="PROSITE" id="PS50011"/>
    </source>
</evidence>
<dbReference type="PROSITE" id="PS00108">
    <property type="entry name" value="PROTEIN_KINASE_ST"/>
    <property type="match status" value="1"/>
</dbReference>
<evidence type="ECO:0000313" key="7">
    <source>
        <dbReference type="Ensembl" id="ENSSSCP00025008029.1"/>
    </source>
</evidence>
<feature type="domain" description="Protein kinase" evidence="6">
    <location>
        <begin position="32"/>
        <end position="247"/>
    </location>
</feature>
<gene>
    <name evidence="7" type="primary">DAPK1</name>
</gene>
<dbReference type="GO" id="GO:0004674">
    <property type="term" value="F:protein serine/threonine kinase activity"/>
    <property type="evidence" value="ECO:0007669"/>
    <property type="project" value="UniProtKB-KW"/>
</dbReference>
<keyword evidence="3" id="KW-0547">Nucleotide-binding</keyword>
<keyword evidence="4" id="KW-0418">Kinase</keyword>
<name>A0A8D0R6N0_PIG</name>
<evidence type="ECO:0000256" key="4">
    <source>
        <dbReference type="ARBA" id="ARBA00022777"/>
    </source>
</evidence>
<accession>A0A8D0R6N0</accession>
<keyword evidence="2" id="KW-0808">Transferase</keyword>
<keyword evidence="1" id="KW-0723">Serine/threonine-protein kinase</keyword>
<keyword evidence="5" id="KW-0067">ATP-binding</keyword>
<dbReference type="PROSITE" id="PS50011">
    <property type="entry name" value="PROTEIN_KINASE_DOM"/>
    <property type="match status" value="1"/>
</dbReference>
<dbReference type="SUPFAM" id="SSF56112">
    <property type="entry name" value="Protein kinase-like (PK-like)"/>
    <property type="match status" value="1"/>
</dbReference>
<sequence length="247" mass="28439">KYWQFRGDGRRESPACFLLGGGTHRLTRLTSEILPGLGGIGQFAVVKKCREKSTGLQYAAKFIKKRRTKSSRRGVSREDIEREVGILKEIQHPNVITLHEVYENKTDVILILELVAGGELFDFLAEKESLTEEEATEFLKQILNGVYYLHSLQIAHFDLKPENIMLLDRNVPKPRIKIIDFGLAHKIDFGNEFKNIFGTPEFVGKLFFVFHFDFFFFLWSFTSHKYYAGKISPAAAPFPWNIFLVDT</sequence>
<dbReference type="InterPro" id="IPR000719">
    <property type="entry name" value="Prot_kinase_dom"/>
</dbReference>
<dbReference type="SMART" id="SM00220">
    <property type="entry name" value="S_TKc"/>
    <property type="match status" value="1"/>
</dbReference>
<dbReference type="FunFam" id="3.30.200.20:FF:000110">
    <property type="entry name" value="Death-associated kinase 3, isoform CRA_a"/>
    <property type="match status" value="1"/>
</dbReference>
<protein>
    <submittedName>
        <fullName evidence="7">Death associated protein kinase 1</fullName>
    </submittedName>
</protein>
<evidence type="ECO:0000256" key="1">
    <source>
        <dbReference type="ARBA" id="ARBA00022527"/>
    </source>
</evidence>
<evidence type="ECO:0000256" key="3">
    <source>
        <dbReference type="ARBA" id="ARBA00022741"/>
    </source>
</evidence>
<dbReference type="Pfam" id="PF00069">
    <property type="entry name" value="Pkinase"/>
    <property type="match status" value="1"/>
</dbReference>
<dbReference type="PANTHER" id="PTHR24342:SF17">
    <property type="entry name" value="DEATH-ASSOCIATED PROTEIN KINASE 1"/>
    <property type="match status" value="1"/>
</dbReference>
<evidence type="ECO:0000256" key="2">
    <source>
        <dbReference type="ARBA" id="ARBA00022679"/>
    </source>
</evidence>
<dbReference type="PANTHER" id="PTHR24342">
    <property type="entry name" value="SERINE/THREONINE-PROTEIN KINASE 17"/>
    <property type="match status" value="1"/>
</dbReference>
<dbReference type="GO" id="GO:0005524">
    <property type="term" value="F:ATP binding"/>
    <property type="evidence" value="ECO:0007669"/>
    <property type="project" value="UniProtKB-KW"/>
</dbReference>
<dbReference type="InterPro" id="IPR011009">
    <property type="entry name" value="Kinase-like_dom_sf"/>
</dbReference>
<reference evidence="7" key="1">
    <citation type="submission" date="2025-08" db="UniProtKB">
        <authorList>
            <consortium name="Ensembl"/>
        </authorList>
    </citation>
    <scope>IDENTIFICATION</scope>
</reference>
<proteinExistence type="predicted"/>
<dbReference type="Proteomes" id="UP000694727">
    <property type="component" value="Unplaced"/>
</dbReference>
<organism evidence="7 8">
    <name type="scientific">Sus scrofa</name>
    <name type="common">Pig</name>
    <dbReference type="NCBI Taxonomy" id="9823"/>
    <lineage>
        <taxon>Eukaryota</taxon>
        <taxon>Metazoa</taxon>
        <taxon>Chordata</taxon>
        <taxon>Craniata</taxon>
        <taxon>Vertebrata</taxon>
        <taxon>Euteleostomi</taxon>
        <taxon>Mammalia</taxon>
        <taxon>Eutheria</taxon>
        <taxon>Laurasiatheria</taxon>
        <taxon>Artiodactyla</taxon>
        <taxon>Suina</taxon>
        <taxon>Suidae</taxon>
        <taxon>Sus</taxon>
    </lineage>
</organism>
<dbReference type="Ensembl" id="ENSSSCT00025019750.1">
    <property type="protein sequence ID" value="ENSSSCP00025008029.1"/>
    <property type="gene ID" value="ENSSSCG00025014683.1"/>
</dbReference>
<evidence type="ECO:0000256" key="5">
    <source>
        <dbReference type="ARBA" id="ARBA00022840"/>
    </source>
</evidence>
<dbReference type="InterPro" id="IPR008271">
    <property type="entry name" value="Ser/Thr_kinase_AS"/>
</dbReference>
<dbReference type="Gene3D" id="1.10.510.10">
    <property type="entry name" value="Transferase(Phosphotransferase) domain 1"/>
    <property type="match status" value="1"/>
</dbReference>
<dbReference type="AlphaFoldDB" id="A0A8D0R6N0"/>